<dbReference type="SUPFAM" id="SSF53335">
    <property type="entry name" value="S-adenosyl-L-methionine-dependent methyltransferases"/>
    <property type="match status" value="1"/>
</dbReference>
<protein>
    <recommendedName>
        <fullName evidence="6">Ribosomal RNA small subunit methyltransferase H</fullName>
        <ecNumber evidence="6">2.1.1.199</ecNumber>
    </recommendedName>
    <alternativeName>
        <fullName evidence="6">16S rRNA m(4)C1402 methyltransferase</fullName>
    </alternativeName>
    <alternativeName>
        <fullName evidence="6">rRNA (cytosine-N(4)-)-methyltransferase RsmH</fullName>
    </alternativeName>
</protein>
<dbReference type="GO" id="GO:0071424">
    <property type="term" value="F:rRNA (cytosine-N4-)-methyltransferase activity"/>
    <property type="evidence" value="ECO:0007669"/>
    <property type="project" value="UniProtKB-UniRule"/>
</dbReference>
<dbReference type="Pfam" id="PF01795">
    <property type="entry name" value="Methyltransf_5"/>
    <property type="match status" value="1"/>
</dbReference>
<gene>
    <name evidence="6" type="primary">rsmH</name>
    <name evidence="7" type="ORF">UY01_C0037G0004</name>
</gene>
<name>A0A0G1SXT8_9BACT</name>
<evidence type="ECO:0000256" key="3">
    <source>
        <dbReference type="ARBA" id="ARBA00022603"/>
    </source>
</evidence>
<dbReference type="HAMAP" id="MF_01007">
    <property type="entry name" value="16SrRNA_methyltr_H"/>
    <property type="match status" value="1"/>
</dbReference>
<dbReference type="Gene3D" id="1.10.150.170">
    <property type="entry name" value="Putative methyltransferase TM0872, insert domain"/>
    <property type="match status" value="1"/>
</dbReference>
<dbReference type="EC" id="2.1.1.199" evidence="6"/>
<dbReference type="SUPFAM" id="SSF81799">
    <property type="entry name" value="Putative methyltransferase TM0872, insert domain"/>
    <property type="match status" value="1"/>
</dbReference>
<evidence type="ECO:0000256" key="2">
    <source>
        <dbReference type="ARBA" id="ARBA00022552"/>
    </source>
</evidence>
<keyword evidence="2 6" id="KW-0698">rRNA processing</keyword>
<sequence length="284" mass="32061">MPLLVTADMPWHYISHGGHALALWCSVQPTGKILGIEWDSDLFTRMERRIQNLGIRENLLLVNDSYANLEQIVSDQQFTEIKGVLFDVGLSSWHLDESGRGFSFRKDEGLDMRYQITNPLTAKEIVNNWEIAKLAKIISEWGEEKHSLPIAQAIADEREKKPIETSRQLAEIIYAAVPSWYTQQRIHPATKTFQALRIAVNDELGNVEQGLEAGFKVLAPGGKLAIITFQGLEDKLVKDFIKRHGKGEGIEMVTSGAVKPDFNKEIKFNPRARSAKLRVIKKSL</sequence>
<evidence type="ECO:0000256" key="5">
    <source>
        <dbReference type="ARBA" id="ARBA00022691"/>
    </source>
</evidence>
<evidence type="ECO:0000313" key="7">
    <source>
        <dbReference type="EMBL" id="KKU74349.1"/>
    </source>
</evidence>
<dbReference type="PATRIC" id="fig|1618749.3.peg.577"/>
<evidence type="ECO:0000313" key="8">
    <source>
        <dbReference type="Proteomes" id="UP000034879"/>
    </source>
</evidence>
<comment type="catalytic activity">
    <reaction evidence="6">
        <text>cytidine(1402) in 16S rRNA + S-adenosyl-L-methionine = N(4)-methylcytidine(1402) in 16S rRNA + S-adenosyl-L-homocysteine + H(+)</text>
        <dbReference type="Rhea" id="RHEA:42928"/>
        <dbReference type="Rhea" id="RHEA-COMP:10286"/>
        <dbReference type="Rhea" id="RHEA-COMP:10287"/>
        <dbReference type="ChEBI" id="CHEBI:15378"/>
        <dbReference type="ChEBI" id="CHEBI:57856"/>
        <dbReference type="ChEBI" id="CHEBI:59789"/>
        <dbReference type="ChEBI" id="CHEBI:74506"/>
        <dbReference type="ChEBI" id="CHEBI:82748"/>
        <dbReference type="EC" id="2.1.1.199"/>
    </reaction>
</comment>
<dbReference type="InterPro" id="IPR023397">
    <property type="entry name" value="SAM-dep_MeTrfase_MraW_recog"/>
</dbReference>
<dbReference type="EMBL" id="LCOJ01000037">
    <property type="protein sequence ID" value="KKU74349.1"/>
    <property type="molecule type" value="Genomic_DNA"/>
</dbReference>
<dbReference type="PANTHER" id="PTHR11265">
    <property type="entry name" value="S-ADENOSYL-METHYLTRANSFERASE MRAW"/>
    <property type="match status" value="1"/>
</dbReference>
<feature type="binding site" evidence="6">
    <location>
        <begin position="17"/>
        <end position="19"/>
    </location>
    <ligand>
        <name>S-adenosyl-L-methionine</name>
        <dbReference type="ChEBI" id="CHEBI:59789"/>
    </ligand>
</feature>
<dbReference type="InterPro" id="IPR029063">
    <property type="entry name" value="SAM-dependent_MTases_sf"/>
</dbReference>
<dbReference type="NCBIfam" id="TIGR00006">
    <property type="entry name" value="16S rRNA (cytosine(1402)-N(4))-methyltransferase RsmH"/>
    <property type="match status" value="1"/>
</dbReference>
<comment type="function">
    <text evidence="6">Specifically methylates the N4 position of cytidine in position 1402 (C1402) of 16S rRNA.</text>
</comment>
<dbReference type="InterPro" id="IPR002903">
    <property type="entry name" value="RsmH"/>
</dbReference>
<evidence type="ECO:0000256" key="4">
    <source>
        <dbReference type="ARBA" id="ARBA00022679"/>
    </source>
</evidence>
<evidence type="ECO:0000256" key="6">
    <source>
        <dbReference type="HAMAP-Rule" id="MF_01007"/>
    </source>
</evidence>
<comment type="subcellular location">
    <subcellularLocation>
        <location evidence="6">Cytoplasm</location>
    </subcellularLocation>
</comment>
<dbReference type="PANTHER" id="PTHR11265:SF0">
    <property type="entry name" value="12S RRNA N4-METHYLCYTIDINE METHYLTRANSFERASE"/>
    <property type="match status" value="1"/>
</dbReference>
<dbReference type="Proteomes" id="UP000034879">
    <property type="component" value="Unassembled WGS sequence"/>
</dbReference>
<keyword evidence="5 6" id="KW-0949">S-adenosyl-L-methionine</keyword>
<keyword evidence="6" id="KW-0963">Cytoplasm</keyword>
<dbReference type="Gene3D" id="3.40.50.150">
    <property type="entry name" value="Vaccinia Virus protein VP39"/>
    <property type="match status" value="1"/>
</dbReference>
<organism evidence="7 8">
    <name type="scientific">Candidatus Nomurabacteria bacterium GW2011_GWB1_47_6</name>
    <dbReference type="NCBI Taxonomy" id="1618749"/>
    <lineage>
        <taxon>Bacteria</taxon>
        <taxon>Candidatus Nomuraibacteriota</taxon>
    </lineage>
</organism>
<feature type="binding site" evidence="6">
    <location>
        <position position="87"/>
    </location>
    <ligand>
        <name>S-adenosyl-L-methionine</name>
        <dbReference type="ChEBI" id="CHEBI:59789"/>
    </ligand>
</feature>
<accession>A0A0G1SXT8</accession>
<proteinExistence type="inferred from homology"/>
<comment type="similarity">
    <text evidence="1 6">Belongs to the methyltransferase superfamily. RsmH family.</text>
</comment>
<feature type="binding site" evidence="6">
    <location>
        <position position="94"/>
    </location>
    <ligand>
        <name>S-adenosyl-L-methionine</name>
        <dbReference type="ChEBI" id="CHEBI:59789"/>
    </ligand>
</feature>
<dbReference type="GO" id="GO:0070475">
    <property type="term" value="P:rRNA base methylation"/>
    <property type="evidence" value="ECO:0007669"/>
    <property type="project" value="UniProtKB-UniRule"/>
</dbReference>
<dbReference type="PIRSF" id="PIRSF004486">
    <property type="entry name" value="MraW"/>
    <property type="match status" value="1"/>
</dbReference>
<keyword evidence="4 6" id="KW-0808">Transferase</keyword>
<comment type="caution">
    <text evidence="7">The sequence shown here is derived from an EMBL/GenBank/DDBJ whole genome shotgun (WGS) entry which is preliminary data.</text>
</comment>
<keyword evidence="3 6" id="KW-0489">Methyltransferase</keyword>
<evidence type="ECO:0000256" key="1">
    <source>
        <dbReference type="ARBA" id="ARBA00010396"/>
    </source>
</evidence>
<dbReference type="AlphaFoldDB" id="A0A0G1SXT8"/>
<dbReference type="GO" id="GO:0005737">
    <property type="term" value="C:cytoplasm"/>
    <property type="evidence" value="ECO:0007669"/>
    <property type="project" value="UniProtKB-SubCell"/>
</dbReference>
<feature type="binding site" evidence="6">
    <location>
        <position position="66"/>
    </location>
    <ligand>
        <name>S-adenosyl-L-methionine</name>
        <dbReference type="ChEBI" id="CHEBI:59789"/>
    </ligand>
</feature>
<reference evidence="7 8" key="1">
    <citation type="journal article" date="2015" name="Nature">
        <title>rRNA introns, odd ribosomes, and small enigmatic genomes across a large radiation of phyla.</title>
        <authorList>
            <person name="Brown C.T."/>
            <person name="Hug L.A."/>
            <person name="Thomas B.C."/>
            <person name="Sharon I."/>
            <person name="Castelle C.J."/>
            <person name="Singh A."/>
            <person name="Wilkins M.J."/>
            <person name="Williams K.H."/>
            <person name="Banfield J.F."/>
        </authorList>
    </citation>
    <scope>NUCLEOTIDE SEQUENCE [LARGE SCALE GENOMIC DNA]</scope>
</reference>
<feature type="binding site" evidence="6">
    <location>
        <position position="37"/>
    </location>
    <ligand>
        <name>S-adenosyl-L-methionine</name>
        <dbReference type="ChEBI" id="CHEBI:59789"/>
    </ligand>
</feature>